<proteinExistence type="predicted"/>
<dbReference type="AlphaFoldDB" id="A0AAV4E1I7"/>
<comment type="caution">
    <text evidence="1">The sequence shown here is derived from an EMBL/GenBank/DDBJ whole genome shotgun (WGS) entry which is preliminary data.</text>
</comment>
<accession>A0AAV4E1I7</accession>
<keyword evidence="2" id="KW-1185">Reference proteome</keyword>
<dbReference type="EMBL" id="BLXT01008612">
    <property type="protein sequence ID" value="GFO50488.1"/>
    <property type="molecule type" value="Genomic_DNA"/>
</dbReference>
<evidence type="ECO:0000313" key="2">
    <source>
        <dbReference type="Proteomes" id="UP000735302"/>
    </source>
</evidence>
<sequence length="96" mass="10398">MSCYLTLDRRLRILLLFALDPPLVLGSYFADAVLPLRPIPYQISFPALAQNAAAGINFLPNLVPAPYQAAFLDPALTPSLDHSSPCPFCLVPASFP</sequence>
<evidence type="ECO:0000313" key="1">
    <source>
        <dbReference type="EMBL" id="GFO50488.1"/>
    </source>
</evidence>
<name>A0AAV4E1I7_9GAST</name>
<gene>
    <name evidence="1" type="ORF">PoB_007699300</name>
</gene>
<evidence type="ECO:0008006" key="3">
    <source>
        <dbReference type="Google" id="ProtNLM"/>
    </source>
</evidence>
<organism evidence="1 2">
    <name type="scientific">Plakobranchus ocellatus</name>
    <dbReference type="NCBI Taxonomy" id="259542"/>
    <lineage>
        <taxon>Eukaryota</taxon>
        <taxon>Metazoa</taxon>
        <taxon>Spiralia</taxon>
        <taxon>Lophotrochozoa</taxon>
        <taxon>Mollusca</taxon>
        <taxon>Gastropoda</taxon>
        <taxon>Heterobranchia</taxon>
        <taxon>Euthyneura</taxon>
        <taxon>Panpulmonata</taxon>
        <taxon>Sacoglossa</taxon>
        <taxon>Placobranchoidea</taxon>
        <taxon>Plakobranchidae</taxon>
        <taxon>Plakobranchus</taxon>
    </lineage>
</organism>
<protein>
    <recommendedName>
        <fullName evidence="3">Secreted protein</fullName>
    </recommendedName>
</protein>
<dbReference type="Proteomes" id="UP000735302">
    <property type="component" value="Unassembled WGS sequence"/>
</dbReference>
<reference evidence="1 2" key="1">
    <citation type="journal article" date="2021" name="Elife">
        <title>Chloroplast acquisition without the gene transfer in kleptoplastic sea slugs, Plakobranchus ocellatus.</title>
        <authorList>
            <person name="Maeda T."/>
            <person name="Takahashi S."/>
            <person name="Yoshida T."/>
            <person name="Shimamura S."/>
            <person name="Takaki Y."/>
            <person name="Nagai Y."/>
            <person name="Toyoda A."/>
            <person name="Suzuki Y."/>
            <person name="Arimoto A."/>
            <person name="Ishii H."/>
            <person name="Satoh N."/>
            <person name="Nishiyama T."/>
            <person name="Hasebe M."/>
            <person name="Maruyama T."/>
            <person name="Minagawa J."/>
            <person name="Obokata J."/>
            <person name="Shigenobu S."/>
        </authorList>
    </citation>
    <scope>NUCLEOTIDE SEQUENCE [LARGE SCALE GENOMIC DNA]</scope>
</reference>